<feature type="signal peptide" evidence="1">
    <location>
        <begin position="1"/>
        <end position="22"/>
    </location>
</feature>
<dbReference type="RefSeq" id="WP_200822017.1">
    <property type="nucleotide sequence ID" value="NZ_FCOM02000022.1"/>
</dbReference>
<evidence type="ECO:0008006" key="4">
    <source>
        <dbReference type="Google" id="ProtNLM"/>
    </source>
</evidence>
<comment type="caution">
    <text evidence="2">The sequence shown here is derived from an EMBL/GenBank/DDBJ whole genome shotgun (WGS) entry which is preliminary data.</text>
</comment>
<organism evidence="2 3">
    <name type="scientific">Caballeronia arvi</name>
    <dbReference type="NCBI Taxonomy" id="1777135"/>
    <lineage>
        <taxon>Bacteria</taxon>
        <taxon>Pseudomonadati</taxon>
        <taxon>Pseudomonadota</taxon>
        <taxon>Betaproteobacteria</taxon>
        <taxon>Burkholderiales</taxon>
        <taxon>Burkholderiaceae</taxon>
        <taxon>Caballeronia</taxon>
    </lineage>
</organism>
<reference evidence="2" key="1">
    <citation type="submission" date="2016-01" db="EMBL/GenBank/DDBJ databases">
        <authorList>
            <person name="Peeters C."/>
        </authorList>
    </citation>
    <scope>NUCLEOTIDE SEQUENCE [LARGE SCALE GENOMIC DNA]</scope>
    <source>
        <strain evidence="2">LMG 29317</strain>
    </source>
</reference>
<accession>A0A158JZN6</accession>
<proteinExistence type="predicted"/>
<keyword evidence="3" id="KW-1185">Reference proteome</keyword>
<protein>
    <recommendedName>
        <fullName evidence="4">Lipoprotein</fullName>
    </recommendedName>
</protein>
<keyword evidence="1" id="KW-0732">Signal</keyword>
<dbReference type="Proteomes" id="UP000055019">
    <property type="component" value="Unassembled WGS sequence"/>
</dbReference>
<name>A0A158JZN6_9BURK</name>
<sequence length="48" mass="4645">MTRFILASVLAALMLCAGCAGGPSSSAGGGGGSITMYGTIDRGITVHD</sequence>
<feature type="chain" id="PRO_5007627462" description="Lipoprotein" evidence="1">
    <location>
        <begin position="23"/>
        <end position="48"/>
    </location>
</feature>
<dbReference type="EMBL" id="FCOM02000022">
    <property type="protein sequence ID" value="SAL74394.1"/>
    <property type="molecule type" value="Genomic_DNA"/>
</dbReference>
<evidence type="ECO:0000313" key="3">
    <source>
        <dbReference type="Proteomes" id="UP000055019"/>
    </source>
</evidence>
<dbReference type="AlphaFoldDB" id="A0A158JZN6"/>
<evidence type="ECO:0000256" key="1">
    <source>
        <dbReference type="SAM" id="SignalP"/>
    </source>
</evidence>
<evidence type="ECO:0000313" key="2">
    <source>
        <dbReference type="EMBL" id="SAL74394.1"/>
    </source>
</evidence>
<gene>
    <name evidence="2" type="ORF">AWB74_04650</name>
</gene>